<dbReference type="SUPFAM" id="SSF57716">
    <property type="entry name" value="Glucocorticoid receptor-like (DNA-binding domain)"/>
    <property type="match status" value="2"/>
</dbReference>
<dbReference type="SMART" id="SM00132">
    <property type="entry name" value="LIM"/>
    <property type="match status" value="3"/>
</dbReference>
<feature type="domain" description="LIM zinc-binding" evidence="6">
    <location>
        <begin position="131"/>
        <end position="207"/>
    </location>
</feature>
<keyword evidence="3 5" id="KW-0862">Zinc</keyword>
<dbReference type="PANTHER" id="PTHR24212:SF8">
    <property type="entry name" value="LIM ZINC FINGER DOMAIN CONTAINING PROTEIN"/>
    <property type="match status" value="1"/>
</dbReference>
<dbReference type="CDD" id="cd08368">
    <property type="entry name" value="LIM"/>
    <property type="match status" value="2"/>
</dbReference>
<dbReference type="PROSITE" id="PS00478">
    <property type="entry name" value="LIM_DOMAIN_1"/>
    <property type="match status" value="1"/>
</dbReference>
<name>A0A2P6N0L3_9EUKA</name>
<dbReference type="InParanoid" id="A0A2P6N0L3"/>
<dbReference type="EMBL" id="MDYQ01000262">
    <property type="protein sequence ID" value="PRP77483.1"/>
    <property type="molecule type" value="Genomic_DNA"/>
</dbReference>
<gene>
    <name evidence="7" type="ORF">PROFUN_14303</name>
</gene>
<dbReference type="Proteomes" id="UP000241769">
    <property type="component" value="Unassembled WGS sequence"/>
</dbReference>
<evidence type="ECO:0000259" key="6">
    <source>
        <dbReference type="PROSITE" id="PS50023"/>
    </source>
</evidence>
<dbReference type="Pfam" id="PF00412">
    <property type="entry name" value="LIM"/>
    <property type="match status" value="3"/>
</dbReference>
<keyword evidence="2" id="KW-0677">Repeat</keyword>
<accession>A0A2P6N0L3</accession>
<dbReference type="OrthoDB" id="1112565at2759"/>
<feature type="domain" description="LIM zinc-binding" evidence="6">
    <location>
        <begin position="4"/>
        <end position="61"/>
    </location>
</feature>
<reference evidence="7 8" key="1">
    <citation type="journal article" date="2018" name="Genome Biol. Evol.">
        <title>Multiple Roots of Fruiting Body Formation in Amoebozoa.</title>
        <authorList>
            <person name="Hillmann F."/>
            <person name="Forbes G."/>
            <person name="Novohradska S."/>
            <person name="Ferling I."/>
            <person name="Riege K."/>
            <person name="Groth M."/>
            <person name="Westermann M."/>
            <person name="Marz M."/>
            <person name="Spaller T."/>
            <person name="Winckler T."/>
            <person name="Schaap P."/>
            <person name="Glockner G."/>
        </authorList>
    </citation>
    <scope>NUCLEOTIDE SEQUENCE [LARGE SCALE GENOMIC DNA]</scope>
    <source>
        <strain evidence="7 8">Jena</strain>
    </source>
</reference>
<evidence type="ECO:0000256" key="2">
    <source>
        <dbReference type="ARBA" id="ARBA00022737"/>
    </source>
</evidence>
<dbReference type="STRING" id="1890364.A0A2P6N0L3"/>
<dbReference type="Gene3D" id="2.10.110.10">
    <property type="entry name" value="Cysteine Rich Protein"/>
    <property type="match status" value="3"/>
</dbReference>
<evidence type="ECO:0000256" key="3">
    <source>
        <dbReference type="ARBA" id="ARBA00022833"/>
    </source>
</evidence>
<evidence type="ECO:0000313" key="8">
    <source>
        <dbReference type="Proteomes" id="UP000241769"/>
    </source>
</evidence>
<keyword evidence="8" id="KW-1185">Reference proteome</keyword>
<dbReference type="AlphaFoldDB" id="A0A2P6N0L3"/>
<dbReference type="PROSITE" id="PS50023">
    <property type="entry name" value="LIM_DOMAIN_2"/>
    <property type="match status" value="3"/>
</dbReference>
<sequence length="241" mass="25772">MSANTCSGCSKPIDEEESALGKSWHPTCFVCQGCKVQISGSFQVRDDLPICATCKPAPASNSSFTAGVTKCTQCSEVINDSALITSTGTFHSACLKCGTCSGPLNQGAVRVVGGKMTCSKCAPDVPTAITGECAGCDQALSGGYVTALNKKWHSQCFACGVCKKPISGARTIRTASFHPPFVLFHVRFSYQHDEKFLKNKLSGFNHSLLSQHTNRQSSDTTWVTTPHMTGFLIVGDMNRRN</sequence>
<organism evidence="7 8">
    <name type="scientific">Planoprotostelium fungivorum</name>
    <dbReference type="NCBI Taxonomy" id="1890364"/>
    <lineage>
        <taxon>Eukaryota</taxon>
        <taxon>Amoebozoa</taxon>
        <taxon>Evosea</taxon>
        <taxon>Variosea</taxon>
        <taxon>Cavosteliida</taxon>
        <taxon>Cavosteliaceae</taxon>
        <taxon>Planoprotostelium</taxon>
    </lineage>
</organism>
<protein>
    <submittedName>
        <fullName evidence="7">Paxillin</fullName>
    </submittedName>
</protein>
<dbReference type="PANTHER" id="PTHR24212">
    <property type="entry name" value="ZYXIN/TRIP6"/>
    <property type="match status" value="1"/>
</dbReference>
<evidence type="ECO:0000313" key="7">
    <source>
        <dbReference type="EMBL" id="PRP77483.1"/>
    </source>
</evidence>
<evidence type="ECO:0000256" key="1">
    <source>
        <dbReference type="ARBA" id="ARBA00022723"/>
    </source>
</evidence>
<comment type="caution">
    <text evidence="7">The sequence shown here is derived from an EMBL/GenBank/DDBJ whole genome shotgun (WGS) entry which is preliminary data.</text>
</comment>
<proteinExistence type="predicted"/>
<evidence type="ECO:0000256" key="4">
    <source>
        <dbReference type="ARBA" id="ARBA00023038"/>
    </source>
</evidence>
<dbReference type="FunCoup" id="A0A2P6N0L3">
    <property type="interactions" value="2"/>
</dbReference>
<keyword evidence="1 5" id="KW-0479">Metal-binding</keyword>
<dbReference type="InterPro" id="IPR001781">
    <property type="entry name" value="Znf_LIM"/>
</dbReference>
<evidence type="ECO:0000256" key="5">
    <source>
        <dbReference type="PROSITE-ProRule" id="PRU00125"/>
    </source>
</evidence>
<keyword evidence="4 5" id="KW-0440">LIM domain</keyword>
<feature type="domain" description="LIM zinc-binding" evidence="6">
    <location>
        <begin position="69"/>
        <end position="128"/>
    </location>
</feature>
<dbReference type="GO" id="GO:0046872">
    <property type="term" value="F:metal ion binding"/>
    <property type="evidence" value="ECO:0007669"/>
    <property type="project" value="UniProtKB-KW"/>
</dbReference>